<evidence type="ECO:0000256" key="3">
    <source>
        <dbReference type="ARBA" id="ARBA00022525"/>
    </source>
</evidence>
<feature type="chain" id="PRO_5015439686" evidence="7">
    <location>
        <begin position="21"/>
        <end position="391"/>
    </location>
</feature>
<evidence type="ECO:0000313" key="11">
    <source>
        <dbReference type="Proteomes" id="UP001287286"/>
    </source>
</evidence>
<keyword evidence="5" id="KW-0325">Glycoprotein</keyword>
<dbReference type="Gene3D" id="3.80.20.20">
    <property type="entry name" value="Receptor L-domain"/>
    <property type="match status" value="1"/>
</dbReference>
<reference evidence="9 10" key="2">
    <citation type="journal article" date="2016" name="Front. Microbiol.">
        <title>Genome and transcriptome sequences reveal the specific parasitism of the nematophagous Purpureocillium lilacinum 36-1.</title>
        <authorList>
            <person name="Xie J."/>
            <person name="Li S."/>
            <person name="Mo C."/>
            <person name="Xiao X."/>
            <person name="Peng D."/>
            <person name="Wang G."/>
            <person name="Xiao Y."/>
        </authorList>
    </citation>
    <scope>NUCLEOTIDE SEQUENCE [LARGE SCALE GENOMIC DNA]</scope>
    <source>
        <strain evidence="9 10">36-1</strain>
    </source>
</reference>
<evidence type="ECO:0000256" key="4">
    <source>
        <dbReference type="ARBA" id="ARBA00022729"/>
    </source>
</evidence>
<sequence length="391" mass="40766">MRSVAILSAILAVGTAVVSGASTCTKDILVSEPTPVIDCDVVDADINIDEKLAGSLSIEGPKQIKGNLNITGATKLISISSSSITSIGGIMTAEGLTLLSRLELTSLKQVDTIRLIGLPQLNGLTFGTSGVTKAANIKVTDTFISDLSGLNVATADTIDISNNGKLITFNSDLVNVTKSLKLVDNGNDMQVNMSRLQTACEIEFRKVKTFDARLLSEVCSIKFNDSPELLTVSANNLTSISASLTFINNKKLANVSFESLKTIKGDMTIVNNTALKAIDGFPELTAVGNIQVGGNMESVKLPKLNDVKGSAIVTSTTDISDFCKFFDDLKSSGKIRGKESCKSNNKNANSGDSTGGDSAGGNKTKEDAAGVIGVNTAMLGLVGFAGIAQLL</sequence>
<keyword evidence="3" id="KW-0964">Secreted</keyword>
<dbReference type="Proteomes" id="UP000245956">
    <property type="component" value="Unassembled WGS sequence"/>
</dbReference>
<dbReference type="GO" id="GO:0009986">
    <property type="term" value="C:cell surface"/>
    <property type="evidence" value="ECO:0007669"/>
    <property type="project" value="TreeGrafter"/>
</dbReference>
<evidence type="ECO:0000256" key="7">
    <source>
        <dbReference type="SAM" id="SignalP"/>
    </source>
</evidence>
<proteinExistence type="predicted"/>
<reference evidence="9" key="1">
    <citation type="submission" date="2015-05" db="EMBL/GenBank/DDBJ databases">
        <authorList>
            <person name="Wang D.B."/>
            <person name="Wang M."/>
        </authorList>
    </citation>
    <scope>NUCLEOTIDE SEQUENCE</scope>
    <source>
        <strain evidence="9">36-1</strain>
    </source>
</reference>
<evidence type="ECO:0000256" key="5">
    <source>
        <dbReference type="ARBA" id="ARBA00023180"/>
    </source>
</evidence>
<feature type="region of interest" description="Disordered" evidence="6">
    <location>
        <begin position="337"/>
        <end position="362"/>
    </location>
</feature>
<dbReference type="InterPro" id="IPR051648">
    <property type="entry name" value="CWI-Assembly_Regulator"/>
</dbReference>
<dbReference type="EMBL" id="JAWRVI010000040">
    <property type="protein sequence ID" value="KAK4086480.1"/>
    <property type="molecule type" value="Genomic_DNA"/>
</dbReference>
<name>A0A2U3ELL4_PURLI</name>
<comment type="subcellular location">
    <subcellularLocation>
        <location evidence="1">Secreted</location>
        <location evidence="1">Cell wall</location>
    </subcellularLocation>
</comment>
<dbReference type="GO" id="GO:0031505">
    <property type="term" value="P:fungal-type cell wall organization"/>
    <property type="evidence" value="ECO:0007669"/>
    <property type="project" value="TreeGrafter"/>
</dbReference>
<comment type="caution">
    <text evidence="9">The sequence shown here is derived from an EMBL/GenBank/DDBJ whole genome shotgun (WGS) entry which is preliminary data.</text>
</comment>
<organism evidence="9 10">
    <name type="scientific">Purpureocillium lilacinum</name>
    <name type="common">Paecilomyces lilacinus</name>
    <dbReference type="NCBI Taxonomy" id="33203"/>
    <lineage>
        <taxon>Eukaryota</taxon>
        <taxon>Fungi</taxon>
        <taxon>Dikarya</taxon>
        <taxon>Ascomycota</taxon>
        <taxon>Pezizomycotina</taxon>
        <taxon>Sordariomycetes</taxon>
        <taxon>Hypocreomycetidae</taxon>
        <taxon>Hypocreales</taxon>
        <taxon>Ophiocordycipitaceae</taxon>
        <taxon>Purpureocillium</taxon>
    </lineage>
</organism>
<evidence type="ECO:0000256" key="2">
    <source>
        <dbReference type="ARBA" id="ARBA00022512"/>
    </source>
</evidence>
<keyword evidence="4 7" id="KW-0732">Signal</keyword>
<dbReference type="Proteomes" id="UP001287286">
    <property type="component" value="Unassembled WGS sequence"/>
</dbReference>
<dbReference type="GO" id="GO:0009277">
    <property type="term" value="C:fungal-type cell wall"/>
    <property type="evidence" value="ECO:0007669"/>
    <property type="project" value="TreeGrafter"/>
</dbReference>
<protein>
    <submittedName>
        <fullName evidence="9">ECM33-like protein</fullName>
    </submittedName>
</protein>
<dbReference type="AlphaFoldDB" id="A0A2U3ELL4"/>
<dbReference type="InterPro" id="IPR036941">
    <property type="entry name" value="Rcpt_L-dom_sf"/>
</dbReference>
<dbReference type="SUPFAM" id="SSF52058">
    <property type="entry name" value="L domain-like"/>
    <property type="match status" value="1"/>
</dbReference>
<feature type="signal peptide" evidence="7">
    <location>
        <begin position="1"/>
        <end position="20"/>
    </location>
</feature>
<accession>A0A2U3ELL4</accession>
<reference evidence="8" key="3">
    <citation type="submission" date="2023-11" db="EMBL/GenBank/DDBJ databases">
        <authorList>
            <person name="Beijen E."/>
            <person name="Ohm R.A."/>
        </authorList>
    </citation>
    <scope>NUCLEOTIDE SEQUENCE</scope>
    <source>
        <strain evidence="8">CBS 150709</strain>
    </source>
</reference>
<evidence type="ECO:0000256" key="6">
    <source>
        <dbReference type="SAM" id="MobiDB-lite"/>
    </source>
</evidence>
<dbReference type="EMBL" id="LCWV01000002">
    <property type="protein sequence ID" value="PWI75408.1"/>
    <property type="molecule type" value="Genomic_DNA"/>
</dbReference>
<dbReference type="PANTHER" id="PTHR31018">
    <property type="entry name" value="SPORULATION-SPECIFIC PROTEIN-RELATED"/>
    <property type="match status" value="1"/>
</dbReference>
<keyword evidence="11" id="KW-1185">Reference proteome</keyword>
<evidence type="ECO:0000313" key="9">
    <source>
        <dbReference type="EMBL" id="PWI75408.1"/>
    </source>
</evidence>
<evidence type="ECO:0000256" key="1">
    <source>
        <dbReference type="ARBA" id="ARBA00004191"/>
    </source>
</evidence>
<dbReference type="GO" id="GO:0005886">
    <property type="term" value="C:plasma membrane"/>
    <property type="evidence" value="ECO:0007669"/>
    <property type="project" value="TreeGrafter"/>
</dbReference>
<gene>
    <name evidence="9" type="ORF">PCL_06066</name>
    <name evidence="8" type="ORF">Purlil1_9096</name>
</gene>
<dbReference type="PANTHER" id="PTHR31018:SF3">
    <property type="entry name" value="RECEPTOR PROTEIN-TYROSINE KINASE"/>
    <property type="match status" value="1"/>
</dbReference>
<reference evidence="8 11" key="4">
    <citation type="journal article" date="2024" name="Microbiol. Resour. Announc.">
        <title>Genome annotations for the ascomycete fungi Trichoderma harzianum, Trichoderma aggressivum, and Purpureocillium lilacinum.</title>
        <authorList>
            <person name="Beijen E.P.W."/>
            <person name="Ohm R.A."/>
        </authorList>
    </citation>
    <scope>NUCLEOTIDE SEQUENCE [LARGE SCALE GENOMIC DNA]</scope>
    <source>
        <strain evidence="8 11">CBS 150709</strain>
    </source>
</reference>
<keyword evidence="2" id="KW-0134">Cell wall</keyword>
<evidence type="ECO:0000313" key="8">
    <source>
        <dbReference type="EMBL" id="KAK4086480.1"/>
    </source>
</evidence>
<evidence type="ECO:0000313" key="10">
    <source>
        <dbReference type="Proteomes" id="UP000245956"/>
    </source>
</evidence>